<dbReference type="InterPro" id="IPR001296">
    <property type="entry name" value="Glyco_trans_1"/>
</dbReference>
<dbReference type="EMBL" id="PNIQ01000096">
    <property type="protein sequence ID" value="PMP86353.1"/>
    <property type="molecule type" value="Genomic_DNA"/>
</dbReference>
<evidence type="ECO:0000313" key="4">
    <source>
        <dbReference type="Proteomes" id="UP000243376"/>
    </source>
</evidence>
<dbReference type="InterPro" id="IPR028098">
    <property type="entry name" value="Glyco_trans_4-like_N"/>
</dbReference>
<name>A0A2J6XEF8_9CHLR</name>
<dbReference type="Pfam" id="PF00534">
    <property type="entry name" value="Glycos_transf_1"/>
    <property type="match status" value="1"/>
</dbReference>
<evidence type="ECO:0000259" key="1">
    <source>
        <dbReference type="Pfam" id="PF00534"/>
    </source>
</evidence>
<dbReference type="Pfam" id="PF13439">
    <property type="entry name" value="Glyco_transf_4"/>
    <property type="match status" value="1"/>
</dbReference>
<accession>A0A2J6XEF8</accession>
<reference evidence="3 4" key="1">
    <citation type="submission" date="2018-01" db="EMBL/GenBank/DDBJ databases">
        <title>Metagenomic assembled genomes from two thermal pools in the Uzon Caldera, Kamchatka, Russia.</title>
        <authorList>
            <person name="Wilkins L."/>
            <person name="Ettinger C."/>
        </authorList>
    </citation>
    <scope>NUCLEOTIDE SEQUENCE [LARGE SCALE GENOMIC DNA]</scope>
    <source>
        <strain evidence="3">ZAV-02</strain>
    </source>
</reference>
<comment type="caution">
    <text evidence="3">The sequence shown here is derived from an EMBL/GenBank/DDBJ whole genome shotgun (WGS) entry which is preliminary data.</text>
</comment>
<sequence length="372" mass="41988">MIRVLFILEQHLGHRTYAENLRFGFARQPQVQAQWAEITYYQAGGLIERLPLPKTVRGILRGRQQVRQALRQAEYDVALFNTQAPAAIAGGIVQRRPYLIATDITPRQYDEMASFYHHRADRLGIESSVKHWLNRRLFQRAAWVLPWSHWVRDSLIREYGVHPDRIEVIPPGIDLSRWQPARDRMPGPLRVLFVGGDFYRKGGPTLLAAIQQLPIPIEVHLVTRSPIEPTAGVYVYRDLTPNSPRLIELYRQADVFVFPTQAEAFGSAALEAIACGVPVIATPVGGLPDIVRDGVNGFLVPPNDPTALAARLRLLGEQPDTRWQMAQAARHHAERYFDAVQNATRVAKLLAQAANVTTGLCFPKPYYDESSR</sequence>
<dbReference type="SUPFAM" id="SSF53756">
    <property type="entry name" value="UDP-Glycosyltransferase/glycogen phosphorylase"/>
    <property type="match status" value="1"/>
</dbReference>
<proteinExistence type="predicted"/>
<dbReference type="GO" id="GO:0016757">
    <property type="term" value="F:glycosyltransferase activity"/>
    <property type="evidence" value="ECO:0007669"/>
    <property type="project" value="InterPro"/>
</dbReference>
<evidence type="ECO:0000313" key="3">
    <source>
        <dbReference type="EMBL" id="PMP86353.1"/>
    </source>
</evidence>
<evidence type="ECO:0000259" key="2">
    <source>
        <dbReference type="Pfam" id="PF13439"/>
    </source>
</evidence>
<dbReference type="PANTHER" id="PTHR12526:SF590">
    <property type="entry name" value="ALPHA-MALTOSE-1-PHOSPHATE SYNTHASE"/>
    <property type="match status" value="1"/>
</dbReference>
<dbReference type="CDD" id="cd03801">
    <property type="entry name" value="GT4_PimA-like"/>
    <property type="match status" value="1"/>
</dbReference>
<dbReference type="AlphaFoldDB" id="A0A2J6XEF8"/>
<feature type="domain" description="Glycosyl transferase family 1" evidence="1">
    <location>
        <begin position="242"/>
        <end position="331"/>
    </location>
</feature>
<dbReference type="PANTHER" id="PTHR12526">
    <property type="entry name" value="GLYCOSYLTRANSFERASE"/>
    <property type="match status" value="1"/>
</dbReference>
<dbReference type="Proteomes" id="UP000243376">
    <property type="component" value="Unassembled WGS sequence"/>
</dbReference>
<keyword evidence="3" id="KW-0808">Transferase</keyword>
<dbReference type="Gene3D" id="3.40.50.2000">
    <property type="entry name" value="Glycogen Phosphorylase B"/>
    <property type="match status" value="2"/>
</dbReference>
<feature type="domain" description="Glycosyltransferase subfamily 4-like N-terminal" evidence="2">
    <location>
        <begin position="48"/>
        <end position="177"/>
    </location>
</feature>
<organism evidence="3 4">
    <name type="scientific">Chloroflexus aggregans</name>
    <dbReference type="NCBI Taxonomy" id="152260"/>
    <lineage>
        <taxon>Bacteria</taxon>
        <taxon>Bacillati</taxon>
        <taxon>Chloroflexota</taxon>
        <taxon>Chloroflexia</taxon>
        <taxon>Chloroflexales</taxon>
        <taxon>Chloroflexineae</taxon>
        <taxon>Chloroflexaceae</taxon>
        <taxon>Chloroflexus</taxon>
    </lineage>
</organism>
<gene>
    <name evidence="3" type="ORF">C0184_01335</name>
</gene>
<protein>
    <submittedName>
        <fullName evidence="3">Glycosyl transferase family 1</fullName>
    </submittedName>
</protein>